<gene>
    <name evidence="2" type="ORF">BZL30_9014</name>
</gene>
<name>A0A1V3WDB3_MYCKA</name>
<reference evidence="2 3" key="1">
    <citation type="submission" date="2017-02" db="EMBL/GenBank/DDBJ databases">
        <title>Complete genome sequences of Mycobacterium kansasii strains isolated from rhesus macaques.</title>
        <authorList>
            <person name="Panda A."/>
            <person name="Nagaraj S."/>
            <person name="Zhao X."/>
            <person name="Tettelin H."/>
            <person name="Detolla L.J."/>
        </authorList>
    </citation>
    <scope>NUCLEOTIDE SEQUENCE [LARGE SCALE GENOMIC DNA]</scope>
    <source>
        <strain evidence="2 3">11-3813</strain>
    </source>
</reference>
<evidence type="ECO:0000313" key="3">
    <source>
        <dbReference type="Proteomes" id="UP000189229"/>
    </source>
</evidence>
<feature type="region of interest" description="Disordered" evidence="1">
    <location>
        <begin position="1"/>
        <end position="29"/>
    </location>
</feature>
<sequence>MMDMWQASNHRELRRSRSLPGTDAPTSLLEAHPPHWLRAGSGSARCAAGAVGSSASARHARFLEVAMRYVSLLEPAQRVPTITELVNRSSRIVD</sequence>
<accession>A0A1V3WDB3</accession>
<dbReference type="AlphaFoldDB" id="A0A1V3WDB3"/>
<comment type="caution">
    <text evidence="2">The sequence shown here is derived from an EMBL/GenBank/DDBJ whole genome shotgun (WGS) entry which is preliminary data.</text>
</comment>
<dbReference type="Proteomes" id="UP000189229">
    <property type="component" value="Unassembled WGS sequence"/>
</dbReference>
<organism evidence="2 3">
    <name type="scientific">Mycobacterium kansasii</name>
    <dbReference type="NCBI Taxonomy" id="1768"/>
    <lineage>
        <taxon>Bacteria</taxon>
        <taxon>Bacillati</taxon>
        <taxon>Actinomycetota</taxon>
        <taxon>Actinomycetes</taxon>
        <taxon>Mycobacteriales</taxon>
        <taxon>Mycobacteriaceae</taxon>
        <taxon>Mycobacterium</taxon>
    </lineage>
</organism>
<dbReference type="EMBL" id="MVBM01000011">
    <property type="protein sequence ID" value="OOK64935.1"/>
    <property type="molecule type" value="Genomic_DNA"/>
</dbReference>
<proteinExistence type="predicted"/>
<protein>
    <submittedName>
        <fullName evidence="2">Uncharacterized protein</fullName>
    </submittedName>
</protein>
<evidence type="ECO:0000256" key="1">
    <source>
        <dbReference type="SAM" id="MobiDB-lite"/>
    </source>
</evidence>
<evidence type="ECO:0000313" key="2">
    <source>
        <dbReference type="EMBL" id="OOK64935.1"/>
    </source>
</evidence>
<feature type="non-terminal residue" evidence="2">
    <location>
        <position position="94"/>
    </location>
</feature>